<dbReference type="RefSeq" id="WP_022628484.1">
    <property type="nucleotide sequence ID" value="NZ_ATAE01000031.1"/>
</dbReference>
<comment type="caution">
    <text evidence="2">The sequence shown here is derived from an EMBL/GenBank/DDBJ whole genome shotgun (WGS) entry which is preliminary data.</text>
</comment>
<evidence type="ECO:0000313" key="3">
    <source>
        <dbReference type="Proteomes" id="UP000017170"/>
    </source>
</evidence>
<name>U6SMC9_9BACI</name>
<proteinExistence type="predicted"/>
<evidence type="ECO:0000313" key="2">
    <source>
        <dbReference type="EMBL" id="ERN52849.1"/>
    </source>
</evidence>
<keyword evidence="3" id="KW-1185">Reference proteome</keyword>
<accession>U6SMC9</accession>
<dbReference type="Proteomes" id="UP000017170">
    <property type="component" value="Unassembled WGS sequence"/>
</dbReference>
<protein>
    <recommendedName>
        <fullName evidence="4">DUF669 domain-containing protein</fullName>
    </recommendedName>
</protein>
<dbReference type="PATRIC" id="fig|1188261.3.peg.2278"/>
<feature type="region of interest" description="Disordered" evidence="1">
    <location>
        <begin position="122"/>
        <end position="143"/>
    </location>
</feature>
<gene>
    <name evidence="2" type="ORF">A33I_14265</name>
</gene>
<dbReference type="Pfam" id="PF05037">
    <property type="entry name" value="DUF669"/>
    <property type="match status" value="1"/>
</dbReference>
<dbReference type="InterPro" id="IPR007731">
    <property type="entry name" value="DUF669"/>
</dbReference>
<evidence type="ECO:0008006" key="4">
    <source>
        <dbReference type="Google" id="ProtNLM"/>
    </source>
</evidence>
<sequence>MFKIDHSKGEYFEKVVPGEYEATPVNYEQKTSSNGTQMIVFDYEIRSDVEQAAKGQKLLYDNFVVSDNPWRFQQASKAAKLPNGKQYGSYKEWADEFLNKPVRLIVGEREYNGKTYPEVKGFKESQVGQANQGPTISDADVPF</sequence>
<dbReference type="EMBL" id="ATAE01000031">
    <property type="protein sequence ID" value="ERN52849.1"/>
    <property type="molecule type" value="Genomic_DNA"/>
</dbReference>
<dbReference type="AlphaFoldDB" id="U6SMC9"/>
<reference evidence="2 3" key="1">
    <citation type="journal article" date="2013" name="Genome Announc.">
        <title>Genome Sequence of the Extreme Obligate Alkaliphile Bacillus marmarensis Strain DSM 21297.</title>
        <authorList>
            <person name="Wernick D.G."/>
            <person name="Choi K.Y."/>
            <person name="Tat C.A."/>
            <person name="Lafontaine Rivera J.G."/>
            <person name="Liao J.C."/>
        </authorList>
    </citation>
    <scope>NUCLEOTIDE SEQUENCE [LARGE SCALE GENOMIC DNA]</scope>
    <source>
        <strain evidence="2 3">DSM 21297</strain>
    </source>
</reference>
<organism evidence="2 3">
    <name type="scientific">Alkalihalophilus marmarensis DSM 21297</name>
    <dbReference type="NCBI Taxonomy" id="1188261"/>
    <lineage>
        <taxon>Bacteria</taxon>
        <taxon>Bacillati</taxon>
        <taxon>Bacillota</taxon>
        <taxon>Bacilli</taxon>
        <taxon>Bacillales</taxon>
        <taxon>Bacillaceae</taxon>
        <taxon>Alkalihalophilus</taxon>
    </lineage>
</organism>
<evidence type="ECO:0000256" key="1">
    <source>
        <dbReference type="SAM" id="MobiDB-lite"/>
    </source>
</evidence>
<feature type="compositionally biased region" description="Polar residues" evidence="1">
    <location>
        <begin position="126"/>
        <end position="135"/>
    </location>
</feature>